<dbReference type="AlphaFoldDB" id="C0CKM1"/>
<dbReference type="GeneID" id="86820614"/>
<dbReference type="HOGENOM" id="CLU_020336_44_1_9"/>
<keyword evidence="3" id="KW-1185">Reference proteome</keyword>
<dbReference type="SUPFAM" id="SSF53474">
    <property type="entry name" value="alpha/beta-Hydrolases"/>
    <property type="match status" value="1"/>
</dbReference>
<dbReference type="GO" id="GO:0016020">
    <property type="term" value="C:membrane"/>
    <property type="evidence" value="ECO:0007669"/>
    <property type="project" value="TreeGrafter"/>
</dbReference>
<sequence length="255" mass="29625">MKFHEFGNRANPHIMMIHGGGNAWWNYLRQARALSEDYHVILPTLDGHGEEHHTEYVSTTDSAQKLISYIDENCGGHLFMLCGVSLGGQIVIEMLSLRGDISQKAMIDGSICYPQPKTERFCTAVVRLLGGVMFSRVSCRCQMLFLRLFPKMRFPKELEDYYIQDIPLLRKTTLYNMYRTYMAEYQLKEDISKTNAQILYCYGSREMKCVKRSAQLLKEKVPSCRIYEAKGYNHGELAIYRPNEWLKFVEPFLNT</sequence>
<dbReference type="RefSeq" id="WP_005947468.1">
    <property type="nucleotide sequence ID" value="NZ_CP136423.1"/>
</dbReference>
<organism evidence="2 3">
    <name type="scientific">Blautia hydrogenotrophica (strain DSM 10507 / JCM 14656 / S5a33)</name>
    <name type="common">Ruminococcus hydrogenotrophicus</name>
    <dbReference type="NCBI Taxonomy" id="476272"/>
    <lineage>
        <taxon>Bacteria</taxon>
        <taxon>Bacillati</taxon>
        <taxon>Bacillota</taxon>
        <taxon>Clostridia</taxon>
        <taxon>Lachnospirales</taxon>
        <taxon>Lachnospiraceae</taxon>
        <taxon>Blautia</taxon>
    </lineage>
</organism>
<reference evidence="2 3" key="2">
    <citation type="submission" date="2009-02" db="EMBL/GenBank/DDBJ databases">
        <title>Draft genome sequence of Blautia hydrogenotrophica DSM 10507 (Ruminococcus hydrogenotrophicus DSM 10507).</title>
        <authorList>
            <person name="Sudarsanam P."/>
            <person name="Ley R."/>
            <person name="Guruge J."/>
            <person name="Turnbaugh P.J."/>
            <person name="Mahowald M."/>
            <person name="Liep D."/>
            <person name="Gordon J."/>
        </authorList>
    </citation>
    <scope>NUCLEOTIDE SEQUENCE [LARGE SCALE GENOMIC DNA]</scope>
    <source>
        <strain evidence="3">DSM 10507 / JCM 14656 / S5a33</strain>
    </source>
</reference>
<evidence type="ECO:0000313" key="2">
    <source>
        <dbReference type="EMBL" id="EEG49711.1"/>
    </source>
</evidence>
<dbReference type="PANTHER" id="PTHR43798">
    <property type="entry name" value="MONOACYLGLYCEROL LIPASE"/>
    <property type="match status" value="1"/>
</dbReference>
<gene>
    <name evidence="2" type="ORF">RUMHYD_01391</name>
</gene>
<comment type="caution">
    <text evidence="2">The sequence shown here is derived from an EMBL/GenBank/DDBJ whole genome shotgun (WGS) entry which is preliminary data.</text>
</comment>
<name>C0CKM1_BLAHS</name>
<protein>
    <recommendedName>
        <fullName evidence="1">Serine aminopeptidase S33 domain-containing protein</fullName>
    </recommendedName>
</protein>
<feature type="domain" description="Serine aminopeptidase S33" evidence="1">
    <location>
        <begin position="13"/>
        <end position="234"/>
    </location>
</feature>
<evidence type="ECO:0000259" key="1">
    <source>
        <dbReference type="Pfam" id="PF12146"/>
    </source>
</evidence>
<dbReference type="PANTHER" id="PTHR43798:SF33">
    <property type="entry name" value="HYDROLASE, PUTATIVE (AFU_ORTHOLOGUE AFUA_2G14860)-RELATED"/>
    <property type="match status" value="1"/>
</dbReference>
<dbReference type="EMBL" id="ACBZ01000069">
    <property type="protein sequence ID" value="EEG49711.1"/>
    <property type="molecule type" value="Genomic_DNA"/>
</dbReference>
<dbReference type="eggNOG" id="COG0596">
    <property type="taxonomic scope" value="Bacteria"/>
</dbReference>
<dbReference type="PATRIC" id="fig|476272.21.peg.2740"/>
<evidence type="ECO:0000313" key="3">
    <source>
        <dbReference type="Proteomes" id="UP000003100"/>
    </source>
</evidence>
<dbReference type="Proteomes" id="UP000003100">
    <property type="component" value="Unassembled WGS sequence"/>
</dbReference>
<reference evidence="2 3" key="1">
    <citation type="submission" date="2009-01" db="EMBL/GenBank/DDBJ databases">
        <authorList>
            <person name="Fulton L."/>
            <person name="Clifton S."/>
            <person name="Fulton B."/>
            <person name="Xu J."/>
            <person name="Minx P."/>
            <person name="Pepin K.H."/>
            <person name="Johnson M."/>
            <person name="Bhonagiri V."/>
            <person name="Nash W.E."/>
            <person name="Mardis E.R."/>
            <person name="Wilson R.K."/>
        </authorList>
    </citation>
    <scope>NUCLEOTIDE SEQUENCE [LARGE SCALE GENOMIC DNA]</scope>
    <source>
        <strain evidence="3">DSM 10507 / JCM 14656 / S5a33</strain>
    </source>
</reference>
<dbReference type="InterPro" id="IPR029058">
    <property type="entry name" value="AB_hydrolase_fold"/>
</dbReference>
<proteinExistence type="predicted"/>
<dbReference type="Pfam" id="PF12146">
    <property type="entry name" value="Hydrolase_4"/>
    <property type="match status" value="1"/>
</dbReference>
<accession>C0CKM1</accession>
<dbReference type="InterPro" id="IPR050266">
    <property type="entry name" value="AB_hydrolase_sf"/>
</dbReference>
<dbReference type="InterPro" id="IPR022742">
    <property type="entry name" value="Hydrolase_4"/>
</dbReference>
<dbReference type="Gene3D" id="3.40.50.1820">
    <property type="entry name" value="alpha/beta hydrolase"/>
    <property type="match status" value="1"/>
</dbReference>